<evidence type="ECO:0000313" key="5">
    <source>
        <dbReference type="Proteomes" id="UP000037904"/>
    </source>
</evidence>
<keyword evidence="2" id="KW-0472">Membrane</keyword>
<gene>
    <name evidence="4" type="ORF">FLAG1_08525</name>
</gene>
<feature type="compositionally biased region" description="Polar residues" evidence="1">
    <location>
        <begin position="144"/>
        <end position="182"/>
    </location>
</feature>
<dbReference type="InterPro" id="IPR046797">
    <property type="entry name" value="PDDEXK_12"/>
</dbReference>
<evidence type="ECO:0000259" key="3">
    <source>
        <dbReference type="Pfam" id="PF20516"/>
    </source>
</evidence>
<keyword evidence="5" id="KW-1185">Reference proteome</keyword>
<evidence type="ECO:0000256" key="1">
    <source>
        <dbReference type="SAM" id="MobiDB-lite"/>
    </source>
</evidence>
<dbReference type="Pfam" id="PF20516">
    <property type="entry name" value="PDDEXK_12"/>
    <property type="match status" value="1"/>
</dbReference>
<dbReference type="Proteomes" id="UP000037904">
    <property type="component" value="Unassembled WGS sequence"/>
</dbReference>
<feature type="domain" description="PD-(D/E)XK nuclease-like" evidence="3">
    <location>
        <begin position="266"/>
        <end position="494"/>
    </location>
</feature>
<dbReference type="EMBL" id="JXCE01000259">
    <property type="protein sequence ID" value="KPA38631.1"/>
    <property type="molecule type" value="Genomic_DNA"/>
</dbReference>
<protein>
    <recommendedName>
        <fullName evidence="3">PD-(D/E)XK nuclease-like domain-containing protein</fullName>
    </recommendedName>
</protein>
<accession>A0A0N1J2F6</accession>
<keyword evidence="2" id="KW-0812">Transmembrane</keyword>
<organism evidence="4 5">
    <name type="scientific">Fusarium langsethiae</name>
    <dbReference type="NCBI Taxonomy" id="179993"/>
    <lineage>
        <taxon>Eukaryota</taxon>
        <taxon>Fungi</taxon>
        <taxon>Dikarya</taxon>
        <taxon>Ascomycota</taxon>
        <taxon>Pezizomycotina</taxon>
        <taxon>Sordariomycetes</taxon>
        <taxon>Hypocreomycetidae</taxon>
        <taxon>Hypocreales</taxon>
        <taxon>Nectriaceae</taxon>
        <taxon>Fusarium</taxon>
    </lineage>
</organism>
<feature type="non-terminal residue" evidence="4">
    <location>
        <position position="1"/>
    </location>
</feature>
<sequence>LICRAQRILLAGLFSVNLIGLSITIAWLRFYLQFTRQPDSLSKHHHRILFSIRTSNTTPSQRMALDLENKIERWLEELHSSGAEPQRPAKRQKVHHRNSHLPSPQNSESSDSDLFMAPKTPTVKRKDTHDEVYDDDVTPRATKGRTSIATLQLQSKKSRKSASVSQSETTTESGASAGSRRSMTVNQFPIGGIGNHAMLLEVMSSTATGMPDELKTMFRDLQRIGLNKNFLPKQWEATIKARALTDPDFEDVEDFSYMSPEVEPEHSLPQPEMLPALLYMVDRIVVESARCSKYFDEPGWNNLVHSPILNAVFNQRFWPGDEHEMVEYSPVITAPVTAVHHMFPHSSAKVDYVVHIQPPPETQDAVETLYESTSEKSVNHTAFPPLRRSPISLTIETKRYGGNHAKANAQVCSWQAAQWTCLVSQAGEGIKHLPFLPGIVVNGPSWTFVATTRNGDKTTIWTDAAMGSTTSNLGVLKIMGALNKLRQWTIKVYWPWYKKHVLKIGQADTPPAQVEGDAEMDSGTASL</sequence>
<evidence type="ECO:0000313" key="4">
    <source>
        <dbReference type="EMBL" id="KPA38631.1"/>
    </source>
</evidence>
<reference evidence="4 5" key="1">
    <citation type="submission" date="2015-04" db="EMBL/GenBank/DDBJ databases">
        <title>The draft genome sequence of Fusarium langsethiae, a T-2/HT-2 mycotoxin producer.</title>
        <authorList>
            <person name="Lysoe E."/>
            <person name="Divon H.H."/>
            <person name="Terzi V."/>
            <person name="Orru L."/>
            <person name="Lamontanara A."/>
            <person name="Kolseth A.-K."/>
            <person name="Frandsen R.J."/>
            <person name="Nielsen K."/>
            <person name="Thrane U."/>
        </authorList>
    </citation>
    <scope>NUCLEOTIDE SEQUENCE [LARGE SCALE GENOMIC DNA]</scope>
    <source>
        <strain evidence="4 5">Fl201059</strain>
    </source>
</reference>
<dbReference type="AlphaFoldDB" id="A0A0N1J2F6"/>
<feature type="transmembrane region" description="Helical" evidence="2">
    <location>
        <begin position="7"/>
        <end position="32"/>
    </location>
</feature>
<keyword evidence="2" id="KW-1133">Transmembrane helix</keyword>
<feature type="region of interest" description="Disordered" evidence="1">
    <location>
        <begin position="79"/>
        <end position="182"/>
    </location>
</feature>
<proteinExistence type="predicted"/>
<evidence type="ECO:0000256" key="2">
    <source>
        <dbReference type="SAM" id="Phobius"/>
    </source>
</evidence>
<feature type="compositionally biased region" description="Polar residues" evidence="1">
    <location>
        <begin position="100"/>
        <end position="109"/>
    </location>
</feature>
<feature type="compositionally biased region" description="Basic residues" evidence="1">
    <location>
        <begin position="88"/>
        <end position="99"/>
    </location>
</feature>
<comment type="caution">
    <text evidence="4">The sequence shown here is derived from an EMBL/GenBank/DDBJ whole genome shotgun (WGS) entry which is preliminary data.</text>
</comment>
<name>A0A0N1J2F6_FUSLA</name>